<reference evidence="1 2" key="1">
    <citation type="submission" date="2017-06" db="EMBL/GenBank/DDBJ databases">
        <title>Genome sequencing of cyanobaciteial culture collection at National Institute for Environmental Studies (NIES).</title>
        <authorList>
            <person name="Hirose Y."/>
            <person name="Shimura Y."/>
            <person name="Fujisawa T."/>
            <person name="Nakamura Y."/>
            <person name="Kawachi M."/>
        </authorList>
    </citation>
    <scope>NUCLEOTIDE SEQUENCE [LARGE SCALE GENOMIC DNA]</scope>
    <source>
        <strain evidence="1 2">NIES-267</strain>
    </source>
</reference>
<evidence type="ECO:0000313" key="2">
    <source>
        <dbReference type="Proteomes" id="UP000218418"/>
    </source>
</evidence>
<dbReference type="EMBL" id="AP018227">
    <property type="protein sequence ID" value="BAY84323.1"/>
    <property type="molecule type" value="Genomic_DNA"/>
</dbReference>
<dbReference type="AlphaFoldDB" id="A0A1Z4LSV0"/>
<accession>A0A1Z4LSV0</accession>
<proteinExistence type="predicted"/>
<dbReference type="InterPro" id="IPR013321">
    <property type="entry name" value="Arc_rbn_hlx_hlx"/>
</dbReference>
<dbReference type="GO" id="GO:0006355">
    <property type="term" value="P:regulation of DNA-templated transcription"/>
    <property type="evidence" value="ECO:0007669"/>
    <property type="project" value="InterPro"/>
</dbReference>
<evidence type="ECO:0000313" key="1">
    <source>
        <dbReference type="EMBL" id="BAY84323.1"/>
    </source>
</evidence>
<dbReference type="Proteomes" id="UP000218418">
    <property type="component" value="Chromosome"/>
</dbReference>
<sequence length="61" mass="6912">MAKSEDTVKLIIGKELKIRFKSLCVQAETDMSAVAKELIAVWCLEQEKKLASEKKKELEDS</sequence>
<name>A0A1Z4LSV0_9CYAN</name>
<keyword evidence="2" id="KW-1185">Reference proteome</keyword>
<dbReference type="Gene3D" id="1.10.1220.10">
    <property type="entry name" value="Met repressor-like"/>
    <property type="match status" value="1"/>
</dbReference>
<protein>
    <submittedName>
        <fullName evidence="1">Uncharacterized protein</fullName>
    </submittedName>
</protein>
<gene>
    <name evidence="1" type="ORF">NIES267_38190</name>
</gene>
<dbReference type="InterPro" id="IPR010985">
    <property type="entry name" value="Ribbon_hlx_hlx"/>
</dbReference>
<organism evidence="1 2">
    <name type="scientific">Calothrix parasitica NIES-267</name>
    <dbReference type="NCBI Taxonomy" id="1973488"/>
    <lineage>
        <taxon>Bacteria</taxon>
        <taxon>Bacillati</taxon>
        <taxon>Cyanobacteriota</taxon>
        <taxon>Cyanophyceae</taxon>
        <taxon>Nostocales</taxon>
        <taxon>Calotrichaceae</taxon>
        <taxon>Calothrix</taxon>
    </lineage>
</organism>
<dbReference type="SUPFAM" id="SSF47598">
    <property type="entry name" value="Ribbon-helix-helix"/>
    <property type="match status" value="1"/>
</dbReference>